<comment type="similarity">
    <text evidence="2">Belongs to the AmiS/UreI family.</text>
</comment>
<evidence type="ECO:0000256" key="4">
    <source>
        <dbReference type="ARBA" id="ARBA00022475"/>
    </source>
</evidence>
<evidence type="ECO:0000256" key="2">
    <source>
        <dbReference type="ARBA" id="ARBA00010068"/>
    </source>
</evidence>
<protein>
    <submittedName>
        <fullName evidence="9">AmiS/UreI family transporter</fullName>
    </submittedName>
</protein>
<reference evidence="9 10" key="1">
    <citation type="submission" date="2024-12" db="EMBL/GenBank/DDBJ databases">
        <title>The coexistence of Mycolicibacterium septicum and Mycolicibacterium nivoides in clinical samples.</title>
        <authorList>
            <person name="Wang C."/>
            <person name="Feng Y."/>
            <person name="Zong Z."/>
        </authorList>
    </citation>
    <scope>NUCLEOTIDE SEQUENCE [LARGE SCALE GENOMIC DNA]</scope>
    <source>
        <strain evidence="9 10">120310</strain>
    </source>
</reference>
<feature type="transmembrane region" description="Helical" evidence="8">
    <location>
        <begin position="32"/>
        <end position="49"/>
    </location>
</feature>
<evidence type="ECO:0000256" key="6">
    <source>
        <dbReference type="ARBA" id="ARBA00022989"/>
    </source>
</evidence>
<dbReference type="InterPro" id="IPR003211">
    <property type="entry name" value="AmiSUreI_transpt"/>
</dbReference>
<dbReference type="Pfam" id="PF02293">
    <property type="entry name" value="AmiS_UreI"/>
    <property type="match status" value="1"/>
</dbReference>
<feature type="transmembrane region" description="Helical" evidence="8">
    <location>
        <begin position="112"/>
        <end position="131"/>
    </location>
</feature>
<keyword evidence="5 8" id="KW-0812">Transmembrane</keyword>
<feature type="transmembrane region" description="Helical" evidence="8">
    <location>
        <begin position="171"/>
        <end position="191"/>
    </location>
</feature>
<proteinExistence type="inferred from homology"/>
<evidence type="ECO:0000256" key="5">
    <source>
        <dbReference type="ARBA" id="ARBA00022692"/>
    </source>
</evidence>
<evidence type="ECO:0000256" key="7">
    <source>
        <dbReference type="ARBA" id="ARBA00023136"/>
    </source>
</evidence>
<feature type="transmembrane region" description="Helical" evidence="8">
    <location>
        <begin position="86"/>
        <end position="106"/>
    </location>
</feature>
<keyword evidence="10" id="KW-1185">Reference proteome</keyword>
<evidence type="ECO:0000313" key="9">
    <source>
        <dbReference type="EMBL" id="MFN6552305.1"/>
    </source>
</evidence>
<organism evidence="9 10">
    <name type="scientific">Mycolicibacterium septicum</name>
    <dbReference type="NCBI Taxonomy" id="98668"/>
    <lineage>
        <taxon>Bacteria</taxon>
        <taxon>Bacillati</taxon>
        <taxon>Actinomycetota</taxon>
        <taxon>Actinomycetes</taxon>
        <taxon>Mycobacteriales</taxon>
        <taxon>Mycobacteriaceae</taxon>
        <taxon>Mycolicibacterium</taxon>
    </lineage>
</organism>
<dbReference type="EMBL" id="JBKBDE010000006">
    <property type="protein sequence ID" value="MFN6552305.1"/>
    <property type="molecule type" value="Genomic_DNA"/>
</dbReference>
<evidence type="ECO:0000256" key="1">
    <source>
        <dbReference type="ARBA" id="ARBA00004651"/>
    </source>
</evidence>
<feature type="transmembrane region" description="Helical" evidence="8">
    <location>
        <begin position="138"/>
        <end position="159"/>
    </location>
</feature>
<comment type="subcellular location">
    <subcellularLocation>
        <location evidence="1">Cell membrane</location>
        <topology evidence="1">Multi-pass membrane protein</topology>
    </subcellularLocation>
</comment>
<keyword evidence="6 8" id="KW-1133">Transmembrane helix</keyword>
<gene>
    <name evidence="9" type="ORF">ACK4CP_18040</name>
</gene>
<evidence type="ECO:0000256" key="3">
    <source>
        <dbReference type="ARBA" id="ARBA00022448"/>
    </source>
</evidence>
<keyword evidence="3" id="KW-0813">Transport</keyword>
<keyword evidence="7 8" id="KW-0472">Membrane</keyword>
<feature type="transmembrane region" description="Helical" evidence="8">
    <location>
        <begin position="55"/>
        <end position="74"/>
    </location>
</feature>
<evidence type="ECO:0000256" key="8">
    <source>
        <dbReference type="SAM" id="Phobius"/>
    </source>
</evidence>
<dbReference type="InterPro" id="IPR038523">
    <property type="entry name" value="AmiSUreI_transpt_sf"/>
</dbReference>
<dbReference type="Gene3D" id="1.25.40.600">
    <property type="match status" value="1"/>
</dbReference>
<dbReference type="RefSeq" id="WP_409550817.1">
    <property type="nucleotide sequence ID" value="NZ_JBKBDE010000006.1"/>
</dbReference>
<sequence length="213" mass="22770">MGNIGLFYVGAVLIVNGAMLLGWITPRGAAPLNLFVGLMQVFTPTYLVLTAGGDSAIIHAAAGLYLFGFTYLWVGINALADLPGHGLGWFSLFVAVVAVAYSAQSFTTDSPVFGVIWLAWAVLWLLFFLLLGLERTNLTTITGTVALVEGALTAALPAWMSMSGSFRESWVLASVGVGIGTGLVVVITWGARHFRPMTTARHGDRNHREEVQL</sequence>
<comment type="caution">
    <text evidence="9">The sequence shown here is derived from an EMBL/GenBank/DDBJ whole genome shotgun (WGS) entry which is preliminary data.</text>
</comment>
<evidence type="ECO:0000313" key="10">
    <source>
        <dbReference type="Proteomes" id="UP001635817"/>
    </source>
</evidence>
<accession>A0ABW9LWS8</accession>
<feature type="transmembrane region" description="Helical" evidence="8">
    <location>
        <begin position="6"/>
        <end position="25"/>
    </location>
</feature>
<dbReference type="Proteomes" id="UP001635817">
    <property type="component" value="Unassembled WGS sequence"/>
</dbReference>
<keyword evidence="4" id="KW-1003">Cell membrane</keyword>
<name>A0ABW9LWS8_9MYCO</name>